<evidence type="ECO:0000313" key="15">
    <source>
        <dbReference type="EMBL" id="AFM05076.1"/>
    </source>
</evidence>
<name>I4AM91_BERLS</name>
<dbReference type="InterPro" id="IPR027304">
    <property type="entry name" value="Trigger_fact/SurA_dom_sf"/>
</dbReference>
<dbReference type="Pfam" id="PF13623">
    <property type="entry name" value="SurA_N_2"/>
    <property type="match status" value="1"/>
</dbReference>
<accession>I4AM91</accession>
<dbReference type="GO" id="GO:0005886">
    <property type="term" value="C:plasma membrane"/>
    <property type="evidence" value="ECO:0007669"/>
    <property type="project" value="UniProtKB-SubCell"/>
</dbReference>
<dbReference type="eggNOG" id="COG0760">
    <property type="taxonomic scope" value="Bacteria"/>
</dbReference>
<keyword evidence="5 13" id="KW-1133">Transmembrane helix</keyword>
<keyword evidence="3" id="KW-0997">Cell inner membrane</keyword>
<keyword evidence="6 13" id="KW-0472">Membrane</keyword>
<dbReference type="InterPro" id="IPR023058">
    <property type="entry name" value="PPIase_PpiC_CS"/>
</dbReference>
<dbReference type="KEGG" id="fli:Fleli_2721"/>
<dbReference type="Pfam" id="PF00639">
    <property type="entry name" value="Rotamase"/>
    <property type="match status" value="1"/>
</dbReference>
<dbReference type="Pfam" id="PF13616">
    <property type="entry name" value="Rotamase_3"/>
    <property type="match status" value="1"/>
</dbReference>
<proteinExistence type="inferred from homology"/>
<dbReference type="Proteomes" id="UP000006054">
    <property type="component" value="Chromosome"/>
</dbReference>
<reference evidence="16" key="1">
    <citation type="submission" date="2012-06" db="EMBL/GenBank/DDBJ databases">
        <title>The complete genome of Flexibacter litoralis DSM 6794.</title>
        <authorList>
            <person name="Lucas S."/>
            <person name="Copeland A."/>
            <person name="Lapidus A."/>
            <person name="Glavina del Rio T."/>
            <person name="Dalin E."/>
            <person name="Tice H."/>
            <person name="Bruce D."/>
            <person name="Goodwin L."/>
            <person name="Pitluck S."/>
            <person name="Peters L."/>
            <person name="Ovchinnikova G."/>
            <person name="Lu M."/>
            <person name="Kyrpides N."/>
            <person name="Mavromatis K."/>
            <person name="Ivanova N."/>
            <person name="Brettin T."/>
            <person name="Detter J.C."/>
            <person name="Han C."/>
            <person name="Larimer F."/>
            <person name="Land M."/>
            <person name="Hauser L."/>
            <person name="Markowitz V."/>
            <person name="Cheng J.-F."/>
            <person name="Hugenholtz P."/>
            <person name="Woyke T."/>
            <person name="Wu D."/>
            <person name="Spring S."/>
            <person name="Lang E."/>
            <person name="Kopitz M."/>
            <person name="Brambilla E."/>
            <person name="Klenk H.-P."/>
            <person name="Eisen J.A."/>
        </authorList>
    </citation>
    <scope>NUCLEOTIDE SEQUENCE [LARGE SCALE GENOMIC DNA]</scope>
    <source>
        <strain evidence="16">ATCC 23117 / DSM 6794 / NBRC 15988 / NCIMB 1366 / Sio-4</strain>
    </source>
</reference>
<sequence length="706" mass="79084" precursor="true">MAIITSIQKRTGLLMGVIFVALAAFLLTEWIGGNMKAGGGEQIIGEIDGTEIKYQDFNNQLQIMRDRMEASQQSKINESQLPMVRTQTWNLLVTQYALKPEWEKLGITVTEDEVVDMVQGNNISPQIKQAFTDPKTGVFDKDKVIAFIRNLQSQSPQAQQQFAAFEQELPESRRSEKYENLLRKSVYVTTAEAKRRYEDETIKLDLKYLYVPYANIPDSTVTVTEEQIKEYYNANKEDYDDAASIAVEYITIPIAPSKEDSTDTKRYLTNIKDKFAATENDTAFIAQHSQIEANFAELAPSNFPKPLANQMGEEVVVGFVANPAAMNGTYKMFKVVKELGLAVDSVKASHILFNIQGKSPEEKLAIETKAKEILAQAKGGSDFAKLAEEHSEDQGSKVKGGDLSWFGRNAMVKPFEDASFGATENGVLSELVETQYGYHIINVTGLKKTNKYLLASVSRLLDPSESTREILYRQAGDLASSKNMTEYEERTKQYNLLSLQANDVKQNARSLNNIYDASIRQAIRWGFEENTKVGSISNEVFEVDNQYIVMMLKSRTKKGIQPLSKVYEQVRREVIKEIKQKDVLAKLEGKTGTLDEIAKGFGDQARVLDQQNYTYITNALNGVGFAPKAAGTAFGMKEGEVSKPIADETGVLIVKVEKRGEVGEVADYTKYKEPVEQDRQQPYNAGGILRAIKQLTDTEENIDSFY</sequence>
<evidence type="ECO:0000256" key="13">
    <source>
        <dbReference type="SAM" id="Phobius"/>
    </source>
</evidence>
<dbReference type="SUPFAM" id="SSF109998">
    <property type="entry name" value="Triger factor/SurA peptide-binding domain-like"/>
    <property type="match status" value="1"/>
</dbReference>
<keyword evidence="11 15" id="KW-0413">Isomerase</keyword>
<dbReference type="AlphaFoldDB" id="I4AM91"/>
<evidence type="ECO:0000256" key="11">
    <source>
        <dbReference type="PROSITE-ProRule" id="PRU00278"/>
    </source>
</evidence>
<evidence type="ECO:0000256" key="1">
    <source>
        <dbReference type="ARBA" id="ARBA00004382"/>
    </source>
</evidence>
<keyword evidence="2" id="KW-1003">Cell membrane</keyword>
<feature type="transmembrane region" description="Helical" evidence="13">
    <location>
        <begin position="12"/>
        <end position="32"/>
    </location>
</feature>
<evidence type="ECO:0000256" key="10">
    <source>
        <dbReference type="ARBA" id="ARBA00042775"/>
    </source>
</evidence>
<gene>
    <name evidence="15" type="ordered locus">Fleli_2721</name>
</gene>
<evidence type="ECO:0000256" key="12">
    <source>
        <dbReference type="SAM" id="Coils"/>
    </source>
</evidence>
<keyword evidence="16" id="KW-1185">Reference proteome</keyword>
<dbReference type="STRING" id="880071.Fleli_2721"/>
<dbReference type="RefSeq" id="WP_014798513.1">
    <property type="nucleotide sequence ID" value="NC_018018.1"/>
</dbReference>
<dbReference type="Gene3D" id="3.10.50.40">
    <property type="match status" value="2"/>
</dbReference>
<organism evidence="15 16">
    <name type="scientific">Bernardetia litoralis (strain ATCC 23117 / DSM 6794 / NBRC 15988 / NCIMB 1366 / Fx l1 / Sio-4)</name>
    <name type="common">Flexibacter litoralis</name>
    <dbReference type="NCBI Taxonomy" id="880071"/>
    <lineage>
        <taxon>Bacteria</taxon>
        <taxon>Pseudomonadati</taxon>
        <taxon>Bacteroidota</taxon>
        <taxon>Cytophagia</taxon>
        <taxon>Cytophagales</taxon>
        <taxon>Bernardetiaceae</taxon>
        <taxon>Bernardetia</taxon>
    </lineage>
</organism>
<evidence type="ECO:0000256" key="6">
    <source>
        <dbReference type="ARBA" id="ARBA00023136"/>
    </source>
</evidence>
<evidence type="ECO:0000313" key="16">
    <source>
        <dbReference type="Proteomes" id="UP000006054"/>
    </source>
</evidence>
<feature type="coiled-coil region" evidence="12">
    <location>
        <begin position="47"/>
        <end position="74"/>
    </location>
</feature>
<evidence type="ECO:0000256" key="5">
    <source>
        <dbReference type="ARBA" id="ARBA00022989"/>
    </source>
</evidence>
<evidence type="ECO:0000256" key="9">
    <source>
        <dbReference type="ARBA" id="ARBA00040743"/>
    </source>
</evidence>
<keyword evidence="4 13" id="KW-0812">Transmembrane</keyword>
<keyword evidence="7" id="KW-0143">Chaperone</keyword>
<evidence type="ECO:0000256" key="2">
    <source>
        <dbReference type="ARBA" id="ARBA00022475"/>
    </source>
</evidence>
<dbReference type="OrthoDB" id="9812372at2"/>
<feature type="domain" description="PpiC" evidence="14">
    <location>
        <begin position="343"/>
        <end position="445"/>
    </location>
</feature>
<dbReference type="EMBL" id="CP003345">
    <property type="protein sequence ID" value="AFM05076.1"/>
    <property type="molecule type" value="Genomic_DNA"/>
</dbReference>
<dbReference type="PROSITE" id="PS50198">
    <property type="entry name" value="PPIC_PPIASE_2"/>
    <property type="match status" value="1"/>
</dbReference>
<keyword evidence="12" id="KW-0175">Coiled coil</keyword>
<dbReference type="InterPro" id="IPR052029">
    <property type="entry name" value="PpiD_chaperone"/>
</dbReference>
<evidence type="ECO:0000256" key="7">
    <source>
        <dbReference type="ARBA" id="ARBA00023186"/>
    </source>
</evidence>
<comment type="similarity">
    <text evidence="8">Belongs to the PpiD chaperone family.</text>
</comment>
<dbReference type="HOGENOM" id="CLU_023843_0_1_10"/>
<dbReference type="GO" id="GO:0003755">
    <property type="term" value="F:peptidyl-prolyl cis-trans isomerase activity"/>
    <property type="evidence" value="ECO:0007669"/>
    <property type="project" value="UniProtKB-KW"/>
</dbReference>
<protein>
    <recommendedName>
        <fullName evidence="9">Periplasmic chaperone PpiD</fullName>
    </recommendedName>
    <alternativeName>
        <fullName evidence="10">Periplasmic folding chaperone</fullName>
    </alternativeName>
</protein>
<dbReference type="InterPro" id="IPR046357">
    <property type="entry name" value="PPIase_dom_sf"/>
</dbReference>
<evidence type="ECO:0000256" key="8">
    <source>
        <dbReference type="ARBA" id="ARBA00038408"/>
    </source>
</evidence>
<comment type="subcellular location">
    <subcellularLocation>
        <location evidence="1">Cell inner membrane</location>
        <topology evidence="1">Single-pass type II membrane protein</topology>
        <orientation evidence="1">Periplasmic side</orientation>
    </subcellularLocation>
</comment>
<dbReference type="PANTHER" id="PTHR47529:SF1">
    <property type="entry name" value="PERIPLASMIC CHAPERONE PPID"/>
    <property type="match status" value="1"/>
</dbReference>
<dbReference type="PROSITE" id="PS01096">
    <property type="entry name" value="PPIC_PPIASE_1"/>
    <property type="match status" value="1"/>
</dbReference>
<evidence type="ECO:0000256" key="4">
    <source>
        <dbReference type="ARBA" id="ARBA00022692"/>
    </source>
</evidence>
<dbReference type="SUPFAM" id="SSF54534">
    <property type="entry name" value="FKBP-like"/>
    <property type="match status" value="1"/>
</dbReference>
<dbReference type="PANTHER" id="PTHR47529">
    <property type="entry name" value="PEPTIDYL-PROLYL CIS-TRANS ISOMERASE D"/>
    <property type="match status" value="1"/>
</dbReference>
<evidence type="ECO:0000256" key="3">
    <source>
        <dbReference type="ARBA" id="ARBA00022519"/>
    </source>
</evidence>
<evidence type="ECO:0000259" key="14">
    <source>
        <dbReference type="PROSITE" id="PS50198"/>
    </source>
</evidence>
<keyword evidence="11" id="KW-0697">Rotamase</keyword>
<dbReference type="InterPro" id="IPR000297">
    <property type="entry name" value="PPIase_PpiC"/>
</dbReference>